<dbReference type="CDD" id="cd02209">
    <property type="entry name" value="cupin_XRE_C"/>
    <property type="match status" value="1"/>
</dbReference>
<dbReference type="InterPro" id="IPR001387">
    <property type="entry name" value="Cro/C1-type_HTH"/>
</dbReference>
<evidence type="ECO:0000313" key="5">
    <source>
        <dbReference type="EMBL" id="SEF68418.1"/>
    </source>
</evidence>
<dbReference type="GO" id="GO:0003700">
    <property type="term" value="F:DNA-binding transcription factor activity"/>
    <property type="evidence" value="ECO:0007669"/>
    <property type="project" value="TreeGrafter"/>
</dbReference>
<dbReference type="RefSeq" id="WP_104001245.1">
    <property type="nucleotide sequence ID" value="NZ_FNVQ01000001.1"/>
</dbReference>
<keyword evidence="3" id="KW-0804">Transcription</keyword>
<dbReference type="InterPro" id="IPR050807">
    <property type="entry name" value="TransReg_Diox_bact_type"/>
</dbReference>
<evidence type="ECO:0000256" key="2">
    <source>
        <dbReference type="ARBA" id="ARBA00023125"/>
    </source>
</evidence>
<dbReference type="AlphaFoldDB" id="A0A1H5U1X6"/>
<keyword evidence="6" id="KW-1185">Reference proteome</keyword>
<proteinExistence type="predicted"/>
<dbReference type="Gene3D" id="1.10.260.40">
    <property type="entry name" value="lambda repressor-like DNA-binding domains"/>
    <property type="match status" value="1"/>
</dbReference>
<evidence type="ECO:0000256" key="1">
    <source>
        <dbReference type="ARBA" id="ARBA00023015"/>
    </source>
</evidence>
<dbReference type="Pfam" id="PF07883">
    <property type="entry name" value="Cupin_2"/>
    <property type="match status" value="1"/>
</dbReference>
<dbReference type="GO" id="GO:0005829">
    <property type="term" value="C:cytosol"/>
    <property type="evidence" value="ECO:0007669"/>
    <property type="project" value="TreeGrafter"/>
</dbReference>
<dbReference type="OrthoDB" id="9792093at2"/>
<dbReference type="PANTHER" id="PTHR46797:SF23">
    <property type="entry name" value="HTH-TYPE TRANSCRIPTIONAL REGULATOR SUTR"/>
    <property type="match status" value="1"/>
</dbReference>
<dbReference type="SMART" id="SM00530">
    <property type="entry name" value="HTH_XRE"/>
    <property type="match status" value="1"/>
</dbReference>
<dbReference type="EMBL" id="FNVQ01000001">
    <property type="protein sequence ID" value="SEF68418.1"/>
    <property type="molecule type" value="Genomic_DNA"/>
</dbReference>
<keyword evidence="1" id="KW-0805">Transcription regulation</keyword>
<evidence type="ECO:0000256" key="3">
    <source>
        <dbReference type="ARBA" id="ARBA00023163"/>
    </source>
</evidence>
<dbReference type="Gene3D" id="2.60.120.10">
    <property type="entry name" value="Jelly Rolls"/>
    <property type="match status" value="1"/>
</dbReference>
<sequence length="185" mass="20709">MKEPGQYLAQVLKQRRQAKGWSLDQTSRNTGVSKAMLGQIERGESSPTVATLWKIATGFNAALSDFLEPPDIEDQGSVRQADELRHQPAVDQMLVATIFPYDAALGFEMFELTLMPGYTRSSEPHAPGVIEHVVLLRGEMELLIEGRWKLLLEGDAIRFAADRPHGYRNLGREPAVFHNLIHYPA</sequence>
<dbReference type="Proteomes" id="UP000236745">
    <property type="component" value="Unassembled WGS sequence"/>
</dbReference>
<dbReference type="Pfam" id="PF01381">
    <property type="entry name" value="HTH_3"/>
    <property type="match status" value="1"/>
</dbReference>
<evidence type="ECO:0000259" key="4">
    <source>
        <dbReference type="PROSITE" id="PS50943"/>
    </source>
</evidence>
<feature type="domain" description="HTH cro/C1-type" evidence="4">
    <location>
        <begin position="12"/>
        <end position="66"/>
    </location>
</feature>
<dbReference type="InterPro" id="IPR014710">
    <property type="entry name" value="RmlC-like_jellyroll"/>
</dbReference>
<dbReference type="InterPro" id="IPR010982">
    <property type="entry name" value="Lambda_DNA-bd_dom_sf"/>
</dbReference>
<dbReference type="GO" id="GO:0003677">
    <property type="term" value="F:DNA binding"/>
    <property type="evidence" value="ECO:0007669"/>
    <property type="project" value="UniProtKB-KW"/>
</dbReference>
<reference evidence="5 6" key="1">
    <citation type="submission" date="2016-10" db="EMBL/GenBank/DDBJ databases">
        <authorList>
            <person name="de Groot N.N."/>
        </authorList>
    </citation>
    <scope>NUCLEOTIDE SEQUENCE [LARGE SCALE GENOMIC DNA]</scope>
    <source>
        <strain evidence="5 6">DSM 22012</strain>
    </source>
</reference>
<accession>A0A1H5U1X6</accession>
<dbReference type="PROSITE" id="PS50943">
    <property type="entry name" value="HTH_CROC1"/>
    <property type="match status" value="1"/>
</dbReference>
<evidence type="ECO:0000313" key="6">
    <source>
        <dbReference type="Proteomes" id="UP000236745"/>
    </source>
</evidence>
<dbReference type="SUPFAM" id="SSF47413">
    <property type="entry name" value="lambda repressor-like DNA-binding domains"/>
    <property type="match status" value="1"/>
</dbReference>
<dbReference type="InterPro" id="IPR013096">
    <property type="entry name" value="Cupin_2"/>
</dbReference>
<name>A0A1H5U1X6_9GAMM</name>
<gene>
    <name evidence="5" type="ORF">SAMN05444390_101224</name>
</gene>
<dbReference type="InterPro" id="IPR011051">
    <property type="entry name" value="RmlC_Cupin_sf"/>
</dbReference>
<organism evidence="5 6">
    <name type="scientific">Marinobacterium lutimaris</name>
    <dbReference type="NCBI Taxonomy" id="568106"/>
    <lineage>
        <taxon>Bacteria</taxon>
        <taxon>Pseudomonadati</taxon>
        <taxon>Pseudomonadota</taxon>
        <taxon>Gammaproteobacteria</taxon>
        <taxon>Oceanospirillales</taxon>
        <taxon>Oceanospirillaceae</taxon>
        <taxon>Marinobacterium</taxon>
    </lineage>
</organism>
<keyword evidence="2" id="KW-0238">DNA-binding</keyword>
<dbReference type="PANTHER" id="PTHR46797">
    <property type="entry name" value="HTH-TYPE TRANSCRIPTIONAL REGULATOR"/>
    <property type="match status" value="1"/>
</dbReference>
<dbReference type="CDD" id="cd00093">
    <property type="entry name" value="HTH_XRE"/>
    <property type="match status" value="1"/>
</dbReference>
<protein>
    <submittedName>
        <fullName evidence="5">Transcriptional regulator, XRE family with cupin sensor</fullName>
    </submittedName>
</protein>
<dbReference type="SUPFAM" id="SSF51182">
    <property type="entry name" value="RmlC-like cupins"/>
    <property type="match status" value="1"/>
</dbReference>